<gene>
    <name evidence="1" type="ORF">NOO_LOCUS602</name>
</gene>
<evidence type="ECO:0000313" key="3">
    <source>
        <dbReference type="WBParaSite" id="nOo.2.0.1.t00602-RA"/>
    </source>
</evidence>
<dbReference type="WBParaSite" id="nOo.2.0.1.t00602-RA">
    <property type="protein sequence ID" value="nOo.2.0.1.t00602-RA"/>
    <property type="gene ID" value="nOo.2.0.1.g00602"/>
</dbReference>
<evidence type="ECO:0000313" key="1">
    <source>
        <dbReference type="EMBL" id="VDK62472.1"/>
    </source>
</evidence>
<reference evidence="1 2" key="2">
    <citation type="submission" date="2018-08" db="EMBL/GenBank/DDBJ databases">
        <authorList>
            <person name="Laetsch R D."/>
            <person name="Stevens L."/>
            <person name="Kumar S."/>
            <person name="Blaxter L. M."/>
        </authorList>
    </citation>
    <scope>NUCLEOTIDE SEQUENCE [LARGE SCALE GENOMIC DNA]</scope>
</reference>
<evidence type="ECO:0000313" key="2">
    <source>
        <dbReference type="Proteomes" id="UP000271087"/>
    </source>
</evidence>
<dbReference type="EMBL" id="UYRW01000060">
    <property type="protein sequence ID" value="VDK62472.1"/>
    <property type="molecule type" value="Genomic_DNA"/>
</dbReference>
<organism evidence="3">
    <name type="scientific">Onchocerca ochengi</name>
    <name type="common">Filarial nematode worm</name>
    <dbReference type="NCBI Taxonomy" id="42157"/>
    <lineage>
        <taxon>Eukaryota</taxon>
        <taxon>Metazoa</taxon>
        <taxon>Ecdysozoa</taxon>
        <taxon>Nematoda</taxon>
        <taxon>Chromadorea</taxon>
        <taxon>Rhabditida</taxon>
        <taxon>Spirurina</taxon>
        <taxon>Spiruromorpha</taxon>
        <taxon>Filarioidea</taxon>
        <taxon>Onchocercidae</taxon>
        <taxon>Onchocerca</taxon>
    </lineage>
</organism>
<name>A0A182DY61_ONCOC</name>
<accession>A0A182DY61</accession>
<protein>
    <submittedName>
        <fullName evidence="3">PNP_UDP_1 domain-containing protein</fullName>
    </submittedName>
</protein>
<dbReference type="Proteomes" id="UP000271087">
    <property type="component" value="Unassembled WGS sequence"/>
</dbReference>
<dbReference type="AlphaFoldDB" id="A0A182DY61"/>
<keyword evidence="2" id="KW-1185">Reference proteome</keyword>
<reference evidence="3" key="1">
    <citation type="submission" date="2016-06" db="UniProtKB">
        <authorList>
            <consortium name="WormBaseParasite"/>
        </authorList>
    </citation>
    <scope>IDENTIFICATION</scope>
</reference>
<sequence length="198" mass="21552">MRELRVVTTNESDEVDGTIGRKADGALPFKIRLVELKFDSSVVAVISSGIVTAGAAVAAERLRIVTIGRCGIWMLEDIKSSPRIAELADPSLTVELTEIGGVCRIVAIGVPESIIFVCFFFHCICKFKRHVKIAIEENTVAIRVQKPRDEVCMQQLLGIRMQATECFRKRAAGCAQIAFVELGGCGDVQELKTDGQGV</sequence>
<proteinExistence type="predicted"/>